<comment type="caution">
    <text evidence="2">The sequence shown here is derived from an EMBL/GenBank/DDBJ whole genome shotgun (WGS) entry which is preliminary data.</text>
</comment>
<feature type="region of interest" description="Disordered" evidence="1">
    <location>
        <begin position="17"/>
        <end position="84"/>
    </location>
</feature>
<evidence type="ECO:0000313" key="2">
    <source>
        <dbReference type="EMBL" id="KAG6370172.1"/>
    </source>
</evidence>
<dbReference type="AlphaFoldDB" id="A0A8I2YE40"/>
<accession>A0A8I2YE40</accession>
<proteinExistence type="predicted"/>
<dbReference type="Proteomes" id="UP000683000">
    <property type="component" value="Unassembled WGS sequence"/>
</dbReference>
<gene>
    <name evidence="2" type="ORF">JVT61DRAFT_12319</name>
</gene>
<evidence type="ECO:0000313" key="3">
    <source>
        <dbReference type="Proteomes" id="UP000683000"/>
    </source>
</evidence>
<organism evidence="2 3">
    <name type="scientific">Boletus reticuloceps</name>
    <dbReference type="NCBI Taxonomy" id="495285"/>
    <lineage>
        <taxon>Eukaryota</taxon>
        <taxon>Fungi</taxon>
        <taxon>Dikarya</taxon>
        <taxon>Basidiomycota</taxon>
        <taxon>Agaricomycotina</taxon>
        <taxon>Agaricomycetes</taxon>
        <taxon>Agaricomycetidae</taxon>
        <taxon>Boletales</taxon>
        <taxon>Boletineae</taxon>
        <taxon>Boletaceae</taxon>
        <taxon>Boletoideae</taxon>
        <taxon>Boletus</taxon>
    </lineage>
</organism>
<protein>
    <submittedName>
        <fullName evidence="2">Uncharacterized protein</fullName>
    </submittedName>
</protein>
<sequence>MSIQALKSCTLLRHPSTIAFVDSSNDSNDSISSSESNINTTSPISTSPPSSYTTSPRVVIRESKDDPHHPEDSEEVSEWGAAMHRGLPTLDTTIDANDLTLQDRPQQIARLLSSPTHLTTRILNVSLHEYSAVLSLVAEDKVYKPCTK</sequence>
<feature type="compositionally biased region" description="Low complexity" evidence="1">
    <location>
        <begin position="22"/>
        <end position="56"/>
    </location>
</feature>
<reference evidence="2" key="1">
    <citation type="submission" date="2021-03" db="EMBL/GenBank/DDBJ databases">
        <title>Evolutionary innovations through gain and loss of genes in the ectomycorrhizal Boletales.</title>
        <authorList>
            <person name="Wu G."/>
            <person name="Miyauchi S."/>
            <person name="Morin E."/>
            <person name="Yang Z.-L."/>
            <person name="Xu J."/>
            <person name="Martin F.M."/>
        </authorList>
    </citation>
    <scope>NUCLEOTIDE SEQUENCE</scope>
    <source>
        <strain evidence="2">BR01</strain>
    </source>
</reference>
<keyword evidence="3" id="KW-1185">Reference proteome</keyword>
<dbReference type="EMBL" id="JAGFBS010000055">
    <property type="protein sequence ID" value="KAG6370172.1"/>
    <property type="molecule type" value="Genomic_DNA"/>
</dbReference>
<evidence type="ECO:0000256" key="1">
    <source>
        <dbReference type="SAM" id="MobiDB-lite"/>
    </source>
</evidence>
<name>A0A8I2YE40_9AGAM</name>
<feature type="compositionally biased region" description="Basic and acidic residues" evidence="1">
    <location>
        <begin position="59"/>
        <end position="71"/>
    </location>
</feature>